<reference evidence="1 2" key="1">
    <citation type="submission" date="2017-07" db="EMBL/GenBank/DDBJ databases">
        <title>The genome sequence of Paludifilum halophilum highlights mechanisms for microbial adaptation to high salt environemnts.</title>
        <authorList>
            <person name="Belbahri L."/>
        </authorList>
    </citation>
    <scope>NUCLEOTIDE SEQUENCE [LARGE SCALE GENOMIC DNA]</scope>
    <source>
        <strain evidence="1 2">DSM 102817</strain>
    </source>
</reference>
<accession>A0A235B207</accession>
<dbReference type="RefSeq" id="WP_094265724.1">
    <property type="nucleotide sequence ID" value="NZ_NOWF01000013.1"/>
</dbReference>
<organism evidence="1 2">
    <name type="scientific">Paludifilum halophilum</name>
    <dbReference type="NCBI Taxonomy" id="1642702"/>
    <lineage>
        <taxon>Bacteria</taxon>
        <taxon>Bacillati</taxon>
        <taxon>Bacillota</taxon>
        <taxon>Bacilli</taxon>
        <taxon>Bacillales</taxon>
        <taxon>Thermoactinomycetaceae</taxon>
        <taxon>Paludifilum</taxon>
    </lineage>
</organism>
<evidence type="ECO:0008006" key="3">
    <source>
        <dbReference type="Google" id="ProtNLM"/>
    </source>
</evidence>
<dbReference type="AlphaFoldDB" id="A0A235B207"/>
<gene>
    <name evidence="1" type="ORF">CHM34_16530</name>
</gene>
<dbReference type="Proteomes" id="UP000215459">
    <property type="component" value="Unassembled WGS sequence"/>
</dbReference>
<name>A0A235B207_9BACL</name>
<dbReference type="EMBL" id="NOWF01000013">
    <property type="protein sequence ID" value="OYD06323.1"/>
    <property type="molecule type" value="Genomic_DNA"/>
</dbReference>
<keyword evidence="2" id="KW-1185">Reference proteome</keyword>
<evidence type="ECO:0000313" key="2">
    <source>
        <dbReference type="Proteomes" id="UP000215459"/>
    </source>
</evidence>
<evidence type="ECO:0000313" key="1">
    <source>
        <dbReference type="EMBL" id="OYD06323.1"/>
    </source>
</evidence>
<proteinExistence type="predicted"/>
<comment type="caution">
    <text evidence="1">The sequence shown here is derived from an EMBL/GenBank/DDBJ whole genome shotgun (WGS) entry which is preliminary data.</text>
</comment>
<protein>
    <recommendedName>
        <fullName evidence="3">DUF4244 domain-containing protein</fullName>
    </recommendedName>
</protein>
<sequence length="74" mass="7779">MREKSIKAYVRGSIFMKEAVRKVLVERKGASTVEYVAVLAGAALLGGAVMAAVKGEDGAAAKIKKKITDIVSDI</sequence>